<comment type="caution">
    <text evidence="7">The sequence shown here is derived from an EMBL/GenBank/DDBJ whole genome shotgun (WGS) entry which is preliminary data.</text>
</comment>
<proteinExistence type="predicted"/>
<keyword evidence="4" id="KW-0539">Nucleus</keyword>
<feature type="region of interest" description="Disordered" evidence="5">
    <location>
        <begin position="642"/>
        <end position="673"/>
    </location>
</feature>
<sequence length="1964" mass="215016">MANVSNKEERIDELSSEYEYEKQRLSFITDLKRFNTNRGTPFDRIPEIGGQEVDLYHLYQLVTSKGGWHKVNYEQQWEDFQAEFGLPKGCVNGAQALKNIYFRYLNLYEKVNFLGEDPDTRNNEEEEGPARKKICLPIETIPLHYNYNQHKLTDAQRQQYNLSTDLYEQSDYEKLEMSLRSGLPNEVDVAVNVCVLLSTEGKHCMKLEKTSHLMRLLLAHVGIFEEDSDDLQYLYRHCWASSENRNFLRFWFETVERKDIRTLITWLGKPYSQKELVGKEVLNLGRDLGTLDVEGQRVMQVAVFLHNLSFEDRNQKLLAGSYLVYKFLILSLHSNFGGLRQLALDTFANLSCEVELDALGTGTSNLVLDLLNNALYSEDRFFLVRGLEILSKISQLTCNEGALLEHLKEDVYARLVALLTVQDIQLIVHTLEALYKLSKIGEPFTTRIAKVHKAIDTLVSLITIEAQSFGPGSLVGIKVVEYVPPAHVTSEDGDSMRKPTTVIQPINPDSVNIYQVPASLHSQMGGALDSGSGGGGGPGGGEISKVVTPVKEPVTDIQATTSSWLNATYELKKKSKVNQVELFSDYLQFCRKFQIHNAMSSAEFLHLVKVIFHQCEVLSINRKNGDKDVFLEGLCKRPTQKPFAVTTMPPEKVRNPLSVNVSPKQTPTQVVESLAHTPTLRQRLMEPPRVSLHPQLNHSGATSSASSPLATSTPAQAFSRNSSHQTHSSQTGSIKGTSNQQGKIMKNVKSLSAPPVKRGLAYMNSASTSADNNASPIAVGNLQINQPSSQFNKGSSTQGYSQTINLATVQSFPSISHALQTEQGTNASDALSVKSLLAKKLSQGVSDQDLSLTSGTTHISCQSHKAPQSIPNIFSQASQAGSSVNTVAFSSSQATINKATRPVSSSVSSSVSQTSSTVQSSSCVTQTFNSHHYMNSAIVTNTNLQSNQQLTAQNCSNNLILQQNTNQSSNILVQQNNSTALQNPNVTFVQRTSTIPCVQNNTFSLVQQNSIQTDVPQNSNISIVSQQQPVCMQFVQPNSTNGANVSVVQQNAPCAIMPKTIGTGQMHNNSLGSINPQCFASSSLSSQPQNIQINHMIRNPSNILVTNHQTGSSNNSSNALTITSTANMLCPSVTQTISSPAVAALLTSTQQQGSQMIISSPMIAGGSVVQATQSLPVQAPTTVVIQTPPGTIVMPSRQLLVQGNGSTAFGSIQQGNHTGTVSFIVPSQYRPGSAVTVQGLNIIPQGSVNMVPSLALASTSTQSQTSSFAAQTQNIIQMTQTSQTNVNSAAANQLGSRQIVLAQNQATIPVGVPLGNFVRNSSNICLASQQQQQHSFVIQSSSTQPIHQSSATSVGLTMNLAQSQPNVQAINIPTQLTESHIRSDLNYQQPQQQNINLNISSSVVTDTLLQQQQNVLSTQCNGLTHEVNGFLGSPESVCSDFPPSPLSTGINSDKDIHNGKVLEIDKDVLKKSDIGKVVEKTSKLNGYVHLVENPNFDIGKSDQTIESDSLVTKTNSLSTDSQGNILINGCLPGVIQGSSIIGHQTNFSGVSSNSNNMNITNNNGVQQTQYVVQQPGGNILTHTVSHAQHQPNNLQVQLAQQHVQLQFPQQQHHLQFQQPVQIHQSQGNQVVSTQHQALPPQQQRQIQHVSISQQTGNVQQKPKISTLSSQASINMSQSGSTPLRQVFNCDISKDSDTSNDSVISSSDPADKIISAVQTPTSKKTQKSKPEVIMVKEILPPRQKKKGVGEVVTITNSTAAPGQTQKSVQIPLEYMCEWANCRRCFSSSRLVFLHVFKYHIPKLAESSCQWTSCEKLVRKRWSLVSHVQDHHCSEMAMRTACQRRFTAHQQQAKGSTPAPTPAPHQPMIYPPDAAMQAIRRFSIKQPYAEFTEQREGPVSKHIRLTAALILRNICHFSSTGRRAIRRHEQQLSYNTMNAVEASTALSHCLWEIIQCCEQKPASFKL</sequence>
<evidence type="ECO:0000313" key="7">
    <source>
        <dbReference type="EMBL" id="CAL1542134.1"/>
    </source>
</evidence>
<dbReference type="PANTHER" id="PTHR22970">
    <property type="entry name" value="AT-RICH INTERACTIVE DOMAIN-CONTAINING PROTEIN 2"/>
    <property type="match status" value="1"/>
</dbReference>
<dbReference type="SUPFAM" id="SSF48371">
    <property type="entry name" value="ARM repeat"/>
    <property type="match status" value="1"/>
</dbReference>
<dbReference type="SMART" id="SM00501">
    <property type="entry name" value="BRIGHT"/>
    <property type="match status" value="1"/>
</dbReference>
<dbReference type="Gene3D" id="1.10.150.60">
    <property type="entry name" value="ARID DNA-binding domain"/>
    <property type="match status" value="1"/>
</dbReference>
<organism evidence="7 8">
    <name type="scientific">Lymnaea stagnalis</name>
    <name type="common">Great pond snail</name>
    <name type="synonym">Helix stagnalis</name>
    <dbReference type="NCBI Taxonomy" id="6523"/>
    <lineage>
        <taxon>Eukaryota</taxon>
        <taxon>Metazoa</taxon>
        <taxon>Spiralia</taxon>
        <taxon>Lophotrochozoa</taxon>
        <taxon>Mollusca</taxon>
        <taxon>Gastropoda</taxon>
        <taxon>Heterobranchia</taxon>
        <taxon>Euthyneura</taxon>
        <taxon>Panpulmonata</taxon>
        <taxon>Hygrophila</taxon>
        <taxon>Lymnaeoidea</taxon>
        <taxon>Lymnaeidae</taxon>
        <taxon>Lymnaea</taxon>
    </lineage>
</organism>
<evidence type="ECO:0000256" key="5">
    <source>
        <dbReference type="SAM" id="MobiDB-lite"/>
    </source>
</evidence>
<feature type="region of interest" description="Disordered" evidence="5">
    <location>
        <begin position="1626"/>
        <end position="1661"/>
    </location>
</feature>
<dbReference type="InterPro" id="IPR013087">
    <property type="entry name" value="Znf_C2H2_type"/>
</dbReference>
<name>A0AAV2I7S3_LYMST</name>
<feature type="domain" description="ARID" evidence="6">
    <location>
        <begin position="21"/>
        <end position="113"/>
    </location>
</feature>
<dbReference type="InterPro" id="IPR001606">
    <property type="entry name" value="ARID_dom"/>
</dbReference>
<evidence type="ECO:0000256" key="3">
    <source>
        <dbReference type="ARBA" id="ARBA00023163"/>
    </source>
</evidence>
<evidence type="ECO:0000256" key="4">
    <source>
        <dbReference type="ARBA" id="ARBA00023242"/>
    </source>
</evidence>
<dbReference type="Gene3D" id="1.25.10.10">
    <property type="entry name" value="Leucine-rich Repeat Variant"/>
    <property type="match status" value="1"/>
</dbReference>
<accession>A0AAV2I7S3</accession>
<evidence type="ECO:0000256" key="1">
    <source>
        <dbReference type="ARBA" id="ARBA00022853"/>
    </source>
</evidence>
<dbReference type="GO" id="GO:0003677">
    <property type="term" value="F:DNA binding"/>
    <property type="evidence" value="ECO:0007669"/>
    <property type="project" value="InterPro"/>
</dbReference>
<dbReference type="SUPFAM" id="SSF46774">
    <property type="entry name" value="ARID-like"/>
    <property type="match status" value="1"/>
</dbReference>
<dbReference type="InterPro" id="IPR036388">
    <property type="entry name" value="WH-like_DNA-bd_sf"/>
</dbReference>
<evidence type="ECO:0000256" key="2">
    <source>
        <dbReference type="ARBA" id="ARBA00023015"/>
    </source>
</evidence>
<feature type="compositionally biased region" description="Low complexity" evidence="5">
    <location>
        <begin position="701"/>
        <end position="731"/>
    </location>
</feature>
<dbReference type="SMART" id="SM00355">
    <property type="entry name" value="ZnF_C2H2"/>
    <property type="match status" value="2"/>
</dbReference>
<dbReference type="EMBL" id="CAXITT010000471">
    <property type="protein sequence ID" value="CAL1542134.1"/>
    <property type="molecule type" value="Genomic_DNA"/>
</dbReference>
<dbReference type="InterPro" id="IPR016024">
    <property type="entry name" value="ARM-type_fold"/>
</dbReference>
<dbReference type="InterPro" id="IPR036431">
    <property type="entry name" value="ARID_dom_sf"/>
</dbReference>
<keyword evidence="3" id="KW-0804">Transcription</keyword>
<keyword evidence="8" id="KW-1185">Reference proteome</keyword>
<dbReference type="GO" id="GO:0006355">
    <property type="term" value="P:regulation of DNA-templated transcription"/>
    <property type="evidence" value="ECO:0007669"/>
    <property type="project" value="InterPro"/>
</dbReference>
<feature type="compositionally biased region" description="Low complexity" evidence="5">
    <location>
        <begin position="1634"/>
        <end position="1654"/>
    </location>
</feature>
<dbReference type="GO" id="GO:0006325">
    <property type="term" value="P:chromatin organization"/>
    <property type="evidence" value="ECO:0007669"/>
    <property type="project" value="UniProtKB-KW"/>
</dbReference>
<keyword evidence="2" id="KW-0805">Transcription regulation</keyword>
<dbReference type="Gene3D" id="1.10.10.10">
    <property type="entry name" value="Winged helix-like DNA-binding domain superfamily/Winged helix DNA-binding domain"/>
    <property type="match status" value="1"/>
</dbReference>
<reference evidence="7 8" key="1">
    <citation type="submission" date="2024-04" db="EMBL/GenBank/DDBJ databases">
        <authorList>
            <consortium name="Genoscope - CEA"/>
            <person name="William W."/>
        </authorList>
    </citation>
    <scope>NUCLEOTIDE SEQUENCE [LARGE SCALE GENOMIC DNA]</scope>
</reference>
<evidence type="ECO:0000259" key="6">
    <source>
        <dbReference type="PROSITE" id="PS51011"/>
    </source>
</evidence>
<dbReference type="InterPro" id="IPR052406">
    <property type="entry name" value="Chromatin_Remodeling_Comp"/>
</dbReference>
<keyword evidence="1" id="KW-0156">Chromatin regulator</keyword>
<feature type="compositionally biased region" description="Polar residues" evidence="5">
    <location>
        <begin position="657"/>
        <end position="671"/>
    </location>
</feature>
<evidence type="ECO:0000313" key="8">
    <source>
        <dbReference type="Proteomes" id="UP001497497"/>
    </source>
</evidence>
<dbReference type="SMART" id="SM01014">
    <property type="entry name" value="ARID"/>
    <property type="match status" value="1"/>
</dbReference>
<dbReference type="InterPro" id="IPR011989">
    <property type="entry name" value="ARM-like"/>
</dbReference>
<protein>
    <recommendedName>
        <fullName evidence="6">ARID domain-containing protein</fullName>
    </recommendedName>
</protein>
<feature type="region of interest" description="Disordered" evidence="5">
    <location>
        <begin position="691"/>
        <end position="742"/>
    </location>
</feature>
<dbReference type="Pfam" id="PF01388">
    <property type="entry name" value="ARID"/>
    <property type="match status" value="1"/>
</dbReference>
<dbReference type="InterPro" id="IPR003150">
    <property type="entry name" value="DNA-bd_RFX"/>
</dbReference>
<dbReference type="Proteomes" id="UP001497497">
    <property type="component" value="Unassembled WGS sequence"/>
</dbReference>
<gene>
    <name evidence="7" type="ORF">GSLYS_00015740001</name>
</gene>
<dbReference type="PANTHER" id="PTHR22970:SF14">
    <property type="entry name" value="AT-RICH INTERACTIVE DOMAIN-CONTAINING PROTEIN 2"/>
    <property type="match status" value="1"/>
</dbReference>
<dbReference type="PROSITE" id="PS51011">
    <property type="entry name" value="ARID"/>
    <property type="match status" value="1"/>
</dbReference>
<dbReference type="Pfam" id="PF02257">
    <property type="entry name" value="RFX_DNA_binding"/>
    <property type="match status" value="1"/>
</dbReference>
<dbReference type="PROSITE" id="PS00028">
    <property type="entry name" value="ZINC_FINGER_C2H2_1"/>
    <property type="match status" value="2"/>
</dbReference>
<feature type="compositionally biased region" description="Polar residues" evidence="5">
    <location>
        <begin position="732"/>
        <end position="742"/>
    </location>
</feature>